<sequence>LQSLDSCLGCDGKRADGIIRPTNSCGSCSCPRPLCCLECLSRLFATDNKDLTAKCPNCRFEFCMDDVHPIVDEKNVD</sequence>
<dbReference type="EMBL" id="BTSX01000006">
    <property type="protein sequence ID" value="GMT07295.1"/>
    <property type="molecule type" value="Genomic_DNA"/>
</dbReference>
<name>A0AAV5UJQ7_9BILA</name>
<reference evidence="1" key="1">
    <citation type="submission" date="2023-10" db="EMBL/GenBank/DDBJ databases">
        <title>Genome assembly of Pristionchus species.</title>
        <authorList>
            <person name="Yoshida K."/>
            <person name="Sommer R.J."/>
        </authorList>
    </citation>
    <scope>NUCLEOTIDE SEQUENCE</scope>
    <source>
        <strain evidence="1">RS0144</strain>
    </source>
</reference>
<gene>
    <name evidence="1" type="ORF">PENTCL1PPCAC_29469</name>
</gene>
<dbReference type="GO" id="GO:0016020">
    <property type="term" value="C:membrane"/>
    <property type="evidence" value="ECO:0007669"/>
    <property type="project" value="InterPro"/>
</dbReference>
<evidence type="ECO:0000313" key="1">
    <source>
        <dbReference type="EMBL" id="GMT07295.1"/>
    </source>
</evidence>
<dbReference type="GO" id="GO:0016567">
    <property type="term" value="P:protein ubiquitination"/>
    <property type="evidence" value="ECO:0007669"/>
    <property type="project" value="InterPro"/>
</dbReference>
<dbReference type="Pfam" id="PF10272">
    <property type="entry name" value="Tmpp129"/>
    <property type="match status" value="1"/>
</dbReference>
<dbReference type="Proteomes" id="UP001432027">
    <property type="component" value="Unassembled WGS sequence"/>
</dbReference>
<dbReference type="AlphaFoldDB" id="A0AAV5UJQ7"/>
<feature type="non-terminal residue" evidence="1">
    <location>
        <position position="77"/>
    </location>
</feature>
<protein>
    <recommendedName>
        <fullName evidence="3">RING-type domain-containing protein</fullName>
    </recommendedName>
</protein>
<dbReference type="GO" id="GO:0061630">
    <property type="term" value="F:ubiquitin protein ligase activity"/>
    <property type="evidence" value="ECO:0007669"/>
    <property type="project" value="InterPro"/>
</dbReference>
<organism evidence="1 2">
    <name type="scientific">Pristionchus entomophagus</name>
    <dbReference type="NCBI Taxonomy" id="358040"/>
    <lineage>
        <taxon>Eukaryota</taxon>
        <taxon>Metazoa</taxon>
        <taxon>Ecdysozoa</taxon>
        <taxon>Nematoda</taxon>
        <taxon>Chromadorea</taxon>
        <taxon>Rhabditida</taxon>
        <taxon>Rhabditina</taxon>
        <taxon>Diplogasteromorpha</taxon>
        <taxon>Diplogasteroidea</taxon>
        <taxon>Neodiplogasteridae</taxon>
        <taxon>Pristionchus</taxon>
    </lineage>
</organism>
<comment type="caution">
    <text evidence="1">The sequence shown here is derived from an EMBL/GenBank/DDBJ whole genome shotgun (WGS) entry which is preliminary data.</text>
</comment>
<evidence type="ECO:0000313" key="2">
    <source>
        <dbReference type="Proteomes" id="UP001432027"/>
    </source>
</evidence>
<dbReference type="InterPro" id="IPR018801">
    <property type="entry name" value="TM129"/>
</dbReference>
<accession>A0AAV5UJQ7</accession>
<keyword evidence="2" id="KW-1185">Reference proteome</keyword>
<evidence type="ECO:0008006" key="3">
    <source>
        <dbReference type="Google" id="ProtNLM"/>
    </source>
</evidence>
<feature type="non-terminal residue" evidence="1">
    <location>
        <position position="1"/>
    </location>
</feature>
<proteinExistence type="predicted"/>